<evidence type="ECO:0008006" key="3">
    <source>
        <dbReference type="Google" id="ProtNLM"/>
    </source>
</evidence>
<dbReference type="InterPro" id="IPR029044">
    <property type="entry name" value="Nucleotide-diphossugar_trans"/>
</dbReference>
<name>A0ABR5DHE9_9FLAO</name>
<dbReference type="SUPFAM" id="SSF53448">
    <property type="entry name" value="Nucleotide-diphospho-sugar transferases"/>
    <property type="match status" value="1"/>
</dbReference>
<reference evidence="1 2" key="1">
    <citation type="submission" date="2014-10" db="EMBL/GenBank/DDBJ databases">
        <title>Genome sequencing of Vitellibacter vladivostokensis KMM 3516.</title>
        <authorList>
            <person name="Thevarajoo S."/>
            <person name="Selvaratnam C."/>
            <person name="Goh K.M."/>
            <person name="Chong C.S."/>
        </authorList>
    </citation>
    <scope>NUCLEOTIDE SEQUENCE [LARGE SCALE GENOMIC DNA]</scope>
    <source>
        <strain evidence="1 2">KMM 3516</strain>
    </source>
</reference>
<evidence type="ECO:0000313" key="2">
    <source>
        <dbReference type="Proteomes" id="UP000033497"/>
    </source>
</evidence>
<dbReference type="Proteomes" id="UP000033497">
    <property type="component" value="Unassembled WGS sequence"/>
</dbReference>
<dbReference type="Gene3D" id="3.90.550.10">
    <property type="entry name" value="Spore Coat Polysaccharide Biosynthesis Protein SpsA, Chain A"/>
    <property type="match status" value="1"/>
</dbReference>
<proteinExistence type="predicted"/>
<keyword evidence="2" id="KW-1185">Reference proteome</keyword>
<dbReference type="EMBL" id="JSVU01000005">
    <property type="protein sequence ID" value="KJJ38205.1"/>
    <property type="molecule type" value="Genomic_DNA"/>
</dbReference>
<protein>
    <recommendedName>
        <fullName evidence="3">Glycosyltransferase</fullName>
    </recommendedName>
</protein>
<accession>A0ABR5DHE9</accession>
<comment type="caution">
    <text evidence="1">The sequence shown here is derived from an EMBL/GenBank/DDBJ whole genome shotgun (WGS) entry which is preliminary data.</text>
</comment>
<sequence length="319" mass="36717">MKLAPIILFVYNRPWHTEQTLEALSINLLADQSVLYIFSDGPKKDASPVDLTKIEEVRGVIRKKHWCKEIIIKERDQNLGLAESVIKGVTEVIEKHGRVIVLEDDILTGTYFLKFMNDALELYENESQVFGVSGYSYPSITKIEEPTYFLPIGSSWSYATWADRWKKVNFDSRQLKTAIDANQLKSKINFGNYPYYEMLEDQIKSKNDSWAIRFYASMFLNKGFFLFPNKSLVRNIGFDNSGIHCKTDNFFSIININNNEIKVEPLALTLNNKLVALVKQSFELRLIKKSKKSQSKTPQKALKKLKVLLKNGLKSLKLV</sequence>
<evidence type="ECO:0000313" key="1">
    <source>
        <dbReference type="EMBL" id="KJJ38205.1"/>
    </source>
</evidence>
<organism evidence="1 2">
    <name type="scientific">Aequorivita vladivostokensis</name>
    <dbReference type="NCBI Taxonomy" id="171194"/>
    <lineage>
        <taxon>Bacteria</taxon>
        <taxon>Pseudomonadati</taxon>
        <taxon>Bacteroidota</taxon>
        <taxon>Flavobacteriia</taxon>
        <taxon>Flavobacteriales</taxon>
        <taxon>Flavobacteriaceae</taxon>
        <taxon>Aequorivita</taxon>
    </lineage>
</organism>
<dbReference type="RefSeq" id="WP_045080583.1">
    <property type="nucleotide sequence ID" value="NZ_JSVU01000005.1"/>
</dbReference>
<gene>
    <name evidence="1" type="ORF">MB09_09060</name>
</gene>